<dbReference type="GO" id="GO:0000287">
    <property type="term" value="F:magnesium ion binding"/>
    <property type="evidence" value="ECO:0007669"/>
    <property type="project" value="UniProtKB-UniRule"/>
</dbReference>
<dbReference type="SUPFAM" id="SSF64005">
    <property type="entry name" value="Undecaprenyl diphosphate synthase"/>
    <property type="match status" value="1"/>
</dbReference>
<feature type="compositionally biased region" description="Low complexity" evidence="3">
    <location>
        <begin position="1"/>
        <end position="21"/>
    </location>
</feature>
<dbReference type="Gene3D" id="3.40.1180.10">
    <property type="entry name" value="Decaprenyl diphosphate synthase-like"/>
    <property type="match status" value="1"/>
</dbReference>
<dbReference type="EMBL" id="SJPL01000001">
    <property type="protein sequence ID" value="TWT69507.1"/>
    <property type="molecule type" value="Genomic_DNA"/>
</dbReference>
<dbReference type="CDD" id="cd00475">
    <property type="entry name" value="Cis_IPPS"/>
    <property type="match status" value="1"/>
</dbReference>
<comment type="subunit">
    <text evidence="2">Homodimer.</text>
</comment>
<feature type="active site" evidence="2">
    <location>
        <position position="34"/>
    </location>
</feature>
<feature type="binding site" evidence="2">
    <location>
        <begin position="35"/>
        <end position="38"/>
    </location>
    <ligand>
        <name>substrate</name>
    </ligand>
</feature>
<feature type="binding site" evidence="2">
    <location>
        <position position="39"/>
    </location>
    <ligand>
        <name>substrate</name>
    </ligand>
</feature>
<dbReference type="EC" id="2.5.1.-" evidence="2"/>
<dbReference type="InterPro" id="IPR036424">
    <property type="entry name" value="UPP_synth-like_sf"/>
</dbReference>
<comment type="similarity">
    <text evidence="2">Belongs to the UPP synthase family.</text>
</comment>
<feature type="active site" description="Proton acceptor" evidence="2">
    <location>
        <position position="82"/>
    </location>
</feature>
<feature type="binding site" evidence="2">
    <location>
        <position position="221"/>
    </location>
    <ligand>
        <name>Mg(2+)</name>
        <dbReference type="ChEBI" id="CHEBI:18420"/>
    </ligand>
</feature>
<dbReference type="FunFam" id="3.40.1180.10:FF:000001">
    <property type="entry name" value="(2E,6E)-farnesyl-diphosphate-specific ditrans,polycis-undecaprenyl-diphosphate synthase"/>
    <property type="match status" value="1"/>
</dbReference>
<feature type="binding site" evidence="2">
    <location>
        <position position="85"/>
    </location>
    <ligand>
        <name>substrate</name>
    </ligand>
</feature>
<protein>
    <recommendedName>
        <fullName evidence="2">Isoprenyl transferase</fullName>
        <ecNumber evidence="2">2.5.1.-</ecNumber>
    </recommendedName>
</protein>
<dbReference type="InterPro" id="IPR001441">
    <property type="entry name" value="UPP_synth-like"/>
</dbReference>
<name>A0A5C5Y1N6_9PLAN</name>
<dbReference type="GO" id="GO:0016094">
    <property type="term" value="P:polyprenol biosynthetic process"/>
    <property type="evidence" value="ECO:0007669"/>
    <property type="project" value="TreeGrafter"/>
</dbReference>
<proteinExistence type="inferred from homology"/>
<organism evidence="4 5">
    <name type="scientific">Crateriforma conspicua</name>
    <dbReference type="NCBI Taxonomy" id="2527996"/>
    <lineage>
        <taxon>Bacteria</taxon>
        <taxon>Pseudomonadati</taxon>
        <taxon>Planctomycetota</taxon>
        <taxon>Planctomycetia</taxon>
        <taxon>Planctomycetales</taxon>
        <taxon>Planctomycetaceae</taxon>
        <taxon>Crateriforma</taxon>
    </lineage>
</organism>
<feature type="binding site" evidence="2">
    <location>
        <position position="34"/>
    </location>
    <ligand>
        <name>Mg(2+)</name>
        <dbReference type="ChEBI" id="CHEBI:18420"/>
    </ligand>
</feature>
<dbReference type="HAMAP" id="MF_01139">
    <property type="entry name" value="ISPT"/>
    <property type="match status" value="1"/>
</dbReference>
<dbReference type="PANTHER" id="PTHR10291">
    <property type="entry name" value="DEHYDRODOLICHYL DIPHOSPHATE SYNTHASE FAMILY MEMBER"/>
    <property type="match status" value="1"/>
</dbReference>
<feature type="binding site" evidence="2">
    <location>
        <begin position="79"/>
        <end position="81"/>
    </location>
    <ligand>
        <name>substrate</name>
    </ligand>
</feature>
<evidence type="ECO:0000256" key="2">
    <source>
        <dbReference type="HAMAP-Rule" id="MF_01139"/>
    </source>
</evidence>
<dbReference type="PANTHER" id="PTHR10291:SF0">
    <property type="entry name" value="DEHYDRODOLICHYL DIPHOSPHATE SYNTHASE 2"/>
    <property type="match status" value="1"/>
</dbReference>
<accession>A0A5C5Y1N6</accession>
<dbReference type="InterPro" id="IPR018520">
    <property type="entry name" value="UPP_synth-like_CS"/>
</dbReference>
<dbReference type="Proteomes" id="UP000317238">
    <property type="component" value="Unassembled WGS sequence"/>
</dbReference>
<evidence type="ECO:0000256" key="1">
    <source>
        <dbReference type="ARBA" id="ARBA00022679"/>
    </source>
</evidence>
<keyword evidence="5" id="KW-1185">Reference proteome</keyword>
<dbReference type="AlphaFoldDB" id="A0A5C5Y1N6"/>
<dbReference type="Pfam" id="PF01255">
    <property type="entry name" value="Prenyltransf"/>
    <property type="match status" value="1"/>
</dbReference>
<feature type="binding site" evidence="2">
    <location>
        <position position="202"/>
    </location>
    <ligand>
        <name>substrate</name>
    </ligand>
</feature>
<comment type="cofactor">
    <cofactor evidence="2">
        <name>Mg(2+)</name>
        <dbReference type="ChEBI" id="CHEBI:18420"/>
    </cofactor>
    <text evidence="2">Binds 2 magnesium ions per subunit.</text>
</comment>
<comment type="function">
    <text evidence="2">Catalyzes the condensation of isopentenyl diphosphate (IPP) with allylic pyrophosphates generating different type of terpenoids.</text>
</comment>
<keyword evidence="1 2" id="KW-0808">Transferase</keyword>
<sequence>MNQSTTTASTNPSPSPESAPADNGLPAHVAIIMDGNGRWAQARGLPRIEGHRRGVSTVRMVSETCTQWGIGTLTLYCLSSENWKRPQAELDFLMHLLQQYLIEERRTIMDQGLRLRTIGRRDRLPQRVQDEMQKTLDMSADNPGTELVLAIDYGGRDEITRAVQQISSKIAAGELNADALSESMVADHLDTAGMPEVDLLIRTGGDMRISNFLLWQISYAELWVTETCWPEFSRDDFQAAVSDFASRQRRFGGLNVNE</sequence>
<feature type="region of interest" description="Disordered" evidence="3">
    <location>
        <begin position="1"/>
        <end position="24"/>
    </location>
</feature>
<evidence type="ECO:0000313" key="5">
    <source>
        <dbReference type="Proteomes" id="UP000317238"/>
    </source>
</evidence>
<reference evidence="4 5" key="1">
    <citation type="submission" date="2019-02" db="EMBL/GenBank/DDBJ databases">
        <title>Deep-cultivation of Planctomycetes and their phenomic and genomic characterization uncovers novel biology.</title>
        <authorList>
            <person name="Wiegand S."/>
            <person name="Jogler M."/>
            <person name="Boedeker C."/>
            <person name="Pinto D."/>
            <person name="Vollmers J."/>
            <person name="Rivas-Marin E."/>
            <person name="Kohn T."/>
            <person name="Peeters S.H."/>
            <person name="Heuer A."/>
            <person name="Rast P."/>
            <person name="Oberbeckmann S."/>
            <person name="Bunk B."/>
            <person name="Jeske O."/>
            <person name="Meyerdierks A."/>
            <person name="Storesund J.E."/>
            <person name="Kallscheuer N."/>
            <person name="Luecker S."/>
            <person name="Lage O.M."/>
            <person name="Pohl T."/>
            <person name="Merkel B.J."/>
            <person name="Hornburger P."/>
            <person name="Mueller R.-W."/>
            <person name="Bruemmer F."/>
            <person name="Labrenz M."/>
            <person name="Spormann A.M."/>
            <person name="Op Den Camp H."/>
            <person name="Overmann J."/>
            <person name="Amann R."/>
            <person name="Jetten M.S.M."/>
            <person name="Mascher T."/>
            <person name="Medema M.H."/>
            <person name="Devos D.P."/>
            <person name="Kaster A.-K."/>
            <person name="Ovreas L."/>
            <person name="Rohde M."/>
            <person name="Galperin M.Y."/>
            <person name="Jogler C."/>
        </authorList>
    </citation>
    <scope>NUCLEOTIDE SEQUENCE [LARGE SCALE GENOMIC DNA]</scope>
    <source>
        <strain evidence="4 5">Pan14r</strain>
    </source>
</reference>
<evidence type="ECO:0000256" key="3">
    <source>
        <dbReference type="SAM" id="MobiDB-lite"/>
    </source>
</evidence>
<feature type="binding site" evidence="2">
    <location>
        <position position="83"/>
    </location>
    <ligand>
        <name>substrate</name>
    </ligand>
</feature>
<feature type="binding site" evidence="2">
    <location>
        <position position="51"/>
    </location>
    <ligand>
        <name>substrate</name>
    </ligand>
</feature>
<keyword evidence="2" id="KW-0479">Metal-binding</keyword>
<dbReference type="GO" id="GO:0045547">
    <property type="term" value="F:ditrans,polycis-polyprenyl diphosphate synthase [(2E,6E)-farnesyl diphosphate specific] activity"/>
    <property type="evidence" value="ECO:0007669"/>
    <property type="project" value="TreeGrafter"/>
</dbReference>
<gene>
    <name evidence="4" type="ORF">Pan14r_17950</name>
</gene>
<feature type="binding site" evidence="2">
    <location>
        <position position="47"/>
    </location>
    <ligand>
        <name>substrate</name>
    </ligand>
</feature>
<feature type="binding site" evidence="2">
    <location>
        <begin position="208"/>
        <end position="210"/>
    </location>
    <ligand>
        <name>substrate</name>
    </ligand>
</feature>
<dbReference type="PROSITE" id="PS01066">
    <property type="entry name" value="UPP_SYNTHASE"/>
    <property type="match status" value="1"/>
</dbReference>
<dbReference type="NCBIfam" id="TIGR00055">
    <property type="entry name" value="uppS"/>
    <property type="match status" value="1"/>
</dbReference>
<evidence type="ECO:0000313" key="4">
    <source>
        <dbReference type="EMBL" id="TWT69507.1"/>
    </source>
</evidence>
<keyword evidence="2" id="KW-0460">Magnesium</keyword>
<comment type="caution">
    <text evidence="4">The sequence shown here is derived from an EMBL/GenBank/DDBJ whole genome shotgun (WGS) entry which is preliminary data.</text>
</comment>